<dbReference type="EMBL" id="KN822172">
    <property type="protein sequence ID" value="KIM53740.1"/>
    <property type="molecule type" value="Genomic_DNA"/>
</dbReference>
<dbReference type="InterPro" id="IPR001810">
    <property type="entry name" value="F-box_dom"/>
</dbReference>
<keyword evidence="4" id="KW-1185">Reference proteome</keyword>
<reference evidence="3 4" key="1">
    <citation type="submission" date="2014-04" db="EMBL/GenBank/DDBJ databases">
        <authorList>
            <consortium name="DOE Joint Genome Institute"/>
            <person name="Kuo A."/>
            <person name="Kohler A."/>
            <person name="Nagy L.G."/>
            <person name="Floudas D."/>
            <person name="Copeland A."/>
            <person name="Barry K.W."/>
            <person name="Cichocki N."/>
            <person name="Veneault-Fourrey C."/>
            <person name="LaButti K."/>
            <person name="Lindquist E.A."/>
            <person name="Lipzen A."/>
            <person name="Lundell T."/>
            <person name="Morin E."/>
            <person name="Murat C."/>
            <person name="Sun H."/>
            <person name="Tunlid A."/>
            <person name="Henrissat B."/>
            <person name="Grigoriev I.V."/>
            <person name="Hibbett D.S."/>
            <person name="Martin F."/>
            <person name="Nordberg H.P."/>
            <person name="Cantor M.N."/>
            <person name="Hua S.X."/>
        </authorList>
    </citation>
    <scope>NUCLEOTIDE SEQUENCE [LARGE SCALE GENOMIC DNA]</scope>
    <source>
        <strain evidence="3 4">Foug A</strain>
    </source>
</reference>
<dbReference type="InterPro" id="IPR036047">
    <property type="entry name" value="F-box-like_dom_sf"/>
</dbReference>
<gene>
    <name evidence="3" type="ORF">SCLCIDRAFT_31660</name>
</gene>
<protein>
    <recommendedName>
        <fullName evidence="2">F-box domain-containing protein</fullName>
    </recommendedName>
</protein>
<dbReference type="Pfam" id="PF00646">
    <property type="entry name" value="F-box"/>
    <property type="match status" value="1"/>
</dbReference>
<evidence type="ECO:0000256" key="1">
    <source>
        <dbReference type="SAM" id="MobiDB-lite"/>
    </source>
</evidence>
<name>A0A0C3CYV9_9AGAM</name>
<dbReference type="AlphaFoldDB" id="A0A0C3CYV9"/>
<evidence type="ECO:0000313" key="4">
    <source>
        <dbReference type="Proteomes" id="UP000053989"/>
    </source>
</evidence>
<evidence type="ECO:0000313" key="3">
    <source>
        <dbReference type="EMBL" id="KIM53740.1"/>
    </source>
</evidence>
<proteinExistence type="predicted"/>
<dbReference type="SMART" id="SM00256">
    <property type="entry name" value="FBOX"/>
    <property type="match status" value="1"/>
</dbReference>
<dbReference type="HOGENOM" id="CLU_451395_0_0_1"/>
<dbReference type="SUPFAM" id="SSF81383">
    <property type="entry name" value="F-box domain"/>
    <property type="match status" value="1"/>
</dbReference>
<feature type="region of interest" description="Disordered" evidence="1">
    <location>
        <begin position="1"/>
        <end position="50"/>
    </location>
</feature>
<sequence>MAPVPLRTATPPPSPAPSDAPLKAPWVITPDDITPPEGLPNDVTQSSTSNANDTLDYGNVPWLFQDNFCDFMSVHLGFNVSLQFTQVSLGNRVVWTKLPLKCKAYESQDLDFLPPAKVACILSEKPSFRLCKGQGQEPLFPSADIVSPLVCKDQDLDPTPYEKVAHVILKADNFANSSLTRRLECFILQLPNELLNLIAALLPWHSLLVLTQVCKLFREIAAPHYYALFEFSIPQDDYLPLEAKGCEALLVWRRTDAFIVPKRIYFSTSHAKDHHFYALRIFLESLMDLNVPRVYIYTFSGPYQPTIAFLDLLATIRSECKELSCHGTGVGGSESQLGLAIRTPNCQSKLQVLEITSSLFFTPLSIAFTLTTLWNAPLTKLRLMDTGLTITEWMSLLKDLHLKHLRILEVEALCPVHGLVKFLSCHELNTLIISSLASVTDQLCPRLSPSRHTHSVILLSLARLEGCPSYILSLLRYVNISDSLKYLGLWLGRSSLSNFFILDVLSCAECFPALQDLFVHVPIGPDTHALACPKHLQPCFIKYLMLHIQDSDILSHCAQWLPTFPAIEAISLLTNDSRSDDDLEDIFHLFALSNPKMSIVRPYKY</sequence>
<organism evidence="3 4">
    <name type="scientific">Scleroderma citrinum Foug A</name>
    <dbReference type="NCBI Taxonomy" id="1036808"/>
    <lineage>
        <taxon>Eukaryota</taxon>
        <taxon>Fungi</taxon>
        <taxon>Dikarya</taxon>
        <taxon>Basidiomycota</taxon>
        <taxon>Agaricomycotina</taxon>
        <taxon>Agaricomycetes</taxon>
        <taxon>Agaricomycetidae</taxon>
        <taxon>Boletales</taxon>
        <taxon>Sclerodermatineae</taxon>
        <taxon>Sclerodermataceae</taxon>
        <taxon>Scleroderma</taxon>
    </lineage>
</organism>
<evidence type="ECO:0000259" key="2">
    <source>
        <dbReference type="PROSITE" id="PS50181"/>
    </source>
</evidence>
<dbReference type="Proteomes" id="UP000053989">
    <property type="component" value="Unassembled WGS sequence"/>
</dbReference>
<dbReference type="CDD" id="cd09917">
    <property type="entry name" value="F-box_SF"/>
    <property type="match status" value="1"/>
</dbReference>
<reference evidence="4" key="2">
    <citation type="submission" date="2015-01" db="EMBL/GenBank/DDBJ databases">
        <title>Evolutionary Origins and Diversification of the Mycorrhizal Mutualists.</title>
        <authorList>
            <consortium name="DOE Joint Genome Institute"/>
            <consortium name="Mycorrhizal Genomics Consortium"/>
            <person name="Kohler A."/>
            <person name="Kuo A."/>
            <person name="Nagy L.G."/>
            <person name="Floudas D."/>
            <person name="Copeland A."/>
            <person name="Barry K.W."/>
            <person name="Cichocki N."/>
            <person name="Veneault-Fourrey C."/>
            <person name="LaButti K."/>
            <person name="Lindquist E.A."/>
            <person name="Lipzen A."/>
            <person name="Lundell T."/>
            <person name="Morin E."/>
            <person name="Murat C."/>
            <person name="Riley R."/>
            <person name="Ohm R."/>
            <person name="Sun H."/>
            <person name="Tunlid A."/>
            <person name="Henrissat B."/>
            <person name="Grigoriev I.V."/>
            <person name="Hibbett D.S."/>
            <person name="Martin F."/>
        </authorList>
    </citation>
    <scope>NUCLEOTIDE SEQUENCE [LARGE SCALE GENOMIC DNA]</scope>
    <source>
        <strain evidence="4">Foug A</strain>
    </source>
</reference>
<dbReference type="PROSITE" id="PS50181">
    <property type="entry name" value="FBOX"/>
    <property type="match status" value="1"/>
</dbReference>
<feature type="domain" description="F-box" evidence="2">
    <location>
        <begin position="184"/>
        <end position="228"/>
    </location>
</feature>
<dbReference type="InParanoid" id="A0A0C3CYV9"/>
<accession>A0A0C3CYV9</accession>
<dbReference type="OrthoDB" id="2693377at2759"/>